<dbReference type="PANTHER" id="PTHR22789:SF0">
    <property type="entry name" value="3-OXO-TETRONATE 4-PHOSPHATE DECARBOXYLASE-RELATED"/>
    <property type="match status" value="1"/>
</dbReference>
<proteinExistence type="predicted"/>
<dbReference type="Proteomes" id="UP000054516">
    <property type="component" value="Unassembled WGS sequence"/>
</dbReference>
<dbReference type="PANTHER" id="PTHR22789">
    <property type="entry name" value="FUCULOSE PHOSPHATE ALDOLASE"/>
    <property type="match status" value="1"/>
</dbReference>
<dbReference type="InterPro" id="IPR050197">
    <property type="entry name" value="Aldolase_class_II_sugar_metab"/>
</dbReference>
<evidence type="ECO:0000259" key="3">
    <source>
        <dbReference type="SMART" id="SM01007"/>
    </source>
</evidence>
<sequence>MVSANGTQLFALFINGLHILHNNGVLDAYGHLSVRNPDDTAAFFMSRSIAPALASSAGDIVEYRVSDASAVRADAPAGFIERYIHSEIYKRFPGVGAVVHSHSPALIPYGVSDVPLRPLLHLAGFLDDDLPVFDIAKYYHPNNTQDLLVRDARLGAALAAEFAGDEGEGEGEGDLPRHSVALMRNHGFTTCAADIEAAVVQAIYAQLNAQAQSQALAIQHAYSARPPPPLAYLTPRQARDGRATNLETVRRPWDLWVREVGVSPLYVNELAGR</sequence>
<dbReference type="GO" id="GO:0019323">
    <property type="term" value="P:pentose catabolic process"/>
    <property type="evidence" value="ECO:0007669"/>
    <property type="project" value="TreeGrafter"/>
</dbReference>
<dbReference type="SUPFAM" id="SSF53639">
    <property type="entry name" value="AraD/HMP-PK domain-like"/>
    <property type="match status" value="1"/>
</dbReference>
<evidence type="ECO:0000256" key="2">
    <source>
        <dbReference type="ARBA" id="ARBA00023239"/>
    </source>
</evidence>
<dbReference type="EMBL" id="DF977446">
    <property type="protein sequence ID" value="GAP82603.2"/>
    <property type="molecule type" value="Genomic_DNA"/>
</dbReference>
<dbReference type="InterPro" id="IPR001303">
    <property type="entry name" value="Aldolase_II/adducin_N"/>
</dbReference>
<dbReference type="InterPro" id="IPR036409">
    <property type="entry name" value="Aldolase_II/adducin_N_sf"/>
</dbReference>
<protein>
    <submittedName>
        <fullName evidence="4">Putative arad-like aldolase epimerase</fullName>
    </submittedName>
</protein>
<dbReference type="OMA" id="CVVHSHA"/>
<evidence type="ECO:0000313" key="4">
    <source>
        <dbReference type="EMBL" id="GAP82603.2"/>
    </source>
</evidence>
<keyword evidence="2" id="KW-0456">Lyase</keyword>
<dbReference type="AlphaFoldDB" id="A0A1S7UHJ6"/>
<dbReference type="STRING" id="77044.A0A1S7UHJ6"/>
<accession>A0A1S7UHJ6</accession>
<keyword evidence="1" id="KW-0479">Metal-binding</keyword>
<dbReference type="GO" id="GO:0046872">
    <property type="term" value="F:metal ion binding"/>
    <property type="evidence" value="ECO:0007669"/>
    <property type="project" value="UniProtKB-KW"/>
</dbReference>
<dbReference type="SMART" id="SM01007">
    <property type="entry name" value="Aldolase_II"/>
    <property type="match status" value="1"/>
</dbReference>
<dbReference type="GO" id="GO:0016832">
    <property type="term" value="F:aldehyde-lyase activity"/>
    <property type="evidence" value="ECO:0007669"/>
    <property type="project" value="TreeGrafter"/>
</dbReference>
<reference evidence="4" key="1">
    <citation type="submission" date="2016-03" db="EMBL/GenBank/DDBJ databases">
        <title>Draft genome sequence of Rosellinia necatrix.</title>
        <authorList>
            <person name="Kanematsu S."/>
        </authorList>
    </citation>
    <scope>NUCLEOTIDE SEQUENCE [LARGE SCALE GENOMIC DNA]</scope>
    <source>
        <strain evidence="4">W97</strain>
    </source>
</reference>
<dbReference type="GO" id="GO:0005829">
    <property type="term" value="C:cytosol"/>
    <property type="evidence" value="ECO:0007669"/>
    <property type="project" value="TreeGrafter"/>
</dbReference>
<gene>
    <name evidence="4" type="ORF">SAMD00023353_0101400</name>
</gene>
<dbReference type="Gene3D" id="3.40.225.10">
    <property type="entry name" value="Class II aldolase/adducin N-terminal domain"/>
    <property type="match status" value="1"/>
</dbReference>
<name>A0A1S7UHJ6_ROSNE</name>
<dbReference type="OrthoDB" id="2932980at2759"/>
<feature type="domain" description="Class II aldolase/adducin N-terminal" evidence="3">
    <location>
        <begin position="11"/>
        <end position="213"/>
    </location>
</feature>
<evidence type="ECO:0000256" key="1">
    <source>
        <dbReference type="ARBA" id="ARBA00022723"/>
    </source>
</evidence>
<dbReference type="Pfam" id="PF00596">
    <property type="entry name" value="Aldolase_II"/>
    <property type="match status" value="1"/>
</dbReference>
<organism evidence="4">
    <name type="scientific">Rosellinia necatrix</name>
    <name type="common">White root-rot fungus</name>
    <dbReference type="NCBI Taxonomy" id="77044"/>
    <lineage>
        <taxon>Eukaryota</taxon>
        <taxon>Fungi</taxon>
        <taxon>Dikarya</taxon>
        <taxon>Ascomycota</taxon>
        <taxon>Pezizomycotina</taxon>
        <taxon>Sordariomycetes</taxon>
        <taxon>Xylariomycetidae</taxon>
        <taxon>Xylariales</taxon>
        <taxon>Xylariaceae</taxon>
        <taxon>Rosellinia</taxon>
    </lineage>
</organism>
<evidence type="ECO:0000313" key="5">
    <source>
        <dbReference type="Proteomes" id="UP000054516"/>
    </source>
</evidence>
<keyword evidence="5" id="KW-1185">Reference proteome</keyword>